<name>A0A147K8V6_9BACI</name>
<gene>
    <name evidence="2" type="ORF">Q75_08125</name>
</gene>
<dbReference type="STRING" id="1150625.Q75_08125"/>
<dbReference type="Pfam" id="PF14344">
    <property type="entry name" value="DUF4397"/>
    <property type="match status" value="1"/>
</dbReference>
<sequence length="247" mass="27682">MMNESNFLQLAIHYDVLAKYYKYTDPTKHIFYYQKHLESIHQMMKEKWAENERAKQPAYIRILHAAPTTSNVDVYINSQKVLTNVPYKGVSNYITLPGGSYHIDIYPTGNQTDSVISKKIVTTPGMVYTLAAIGETPTLQLKAYLDQPSVPANETKVKFIHLSPTSPTVDIAVKNGDVIFPTISYKQATNYLPLSPMTVDLEVRVAGSKKVALPLPNLTFKPNESYTIVAVGFLEKEPILESILLKG</sequence>
<feature type="domain" description="DUF4397" evidence="1">
    <location>
        <begin position="58"/>
        <end position="172"/>
    </location>
</feature>
<dbReference type="Proteomes" id="UP000074108">
    <property type="component" value="Unassembled WGS sequence"/>
</dbReference>
<dbReference type="EMBL" id="LDYG01000028">
    <property type="protein sequence ID" value="KUP06623.1"/>
    <property type="molecule type" value="Genomic_DNA"/>
</dbReference>
<accession>A0A147K8V6</accession>
<proteinExistence type="predicted"/>
<evidence type="ECO:0000313" key="3">
    <source>
        <dbReference type="Proteomes" id="UP000074108"/>
    </source>
</evidence>
<comment type="caution">
    <text evidence="2">The sequence shown here is derived from an EMBL/GenBank/DDBJ whole genome shotgun (WGS) entry which is preliminary data.</text>
</comment>
<dbReference type="AlphaFoldDB" id="A0A147K8V6"/>
<keyword evidence="3" id="KW-1185">Reference proteome</keyword>
<dbReference type="InterPro" id="IPR025510">
    <property type="entry name" value="DUF4397"/>
</dbReference>
<organism evidence="2 3">
    <name type="scientific">Bacillus coahuilensis p1.1.43</name>
    <dbReference type="NCBI Taxonomy" id="1150625"/>
    <lineage>
        <taxon>Bacteria</taxon>
        <taxon>Bacillati</taxon>
        <taxon>Bacillota</taxon>
        <taxon>Bacilli</taxon>
        <taxon>Bacillales</taxon>
        <taxon>Bacillaceae</taxon>
        <taxon>Bacillus</taxon>
    </lineage>
</organism>
<evidence type="ECO:0000259" key="1">
    <source>
        <dbReference type="Pfam" id="PF14344"/>
    </source>
</evidence>
<evidence type="ECO:0000313" key="2">
    <source>
        <dbReference type="EMBL" id="KUP06623.1"/>
    </source>
</evidence>
<reference evidence="2 3" key="1">
    <citation type="journal article" date="2016" name="Front. Microbiol.">
        <title>Microevolution Analysis of Bacillus coahuilensis Unveils Differences in Phosphorus Acquisition Strategies and Their Regulation.</title>
        <authorList>
            <person name="Gomez-Lunar Z."/>
            <person name="Hernandez-Gonzalez I."/>
            <person name="Rodriguez-Torres M.D."/>
            <person name="Souza V."/>
            <person name="Olmedo-Alvarez G."/>
        </authorList>
    </citation>
    <scope>NUCLEOTIDE SEQUENCE [LARGE SCALE GENOMIC DNA]</scope>
    <source>
        <strain evidence="3">p1.1.43</strain>
    </source>
</reference>
<dbReference type="PATRIC" id="fig|1150625.3.peg.1720"/>
<protein>
    <recommendedName>
        <fullName evidence="1">DUF4397 domain-containing protein</fullName>
    </recommendedName>
</protein>